<organism evidence="1">
    <name type="scientific">freshwater metagenome</name>
    <dbReference type="NCBI Taxonomy" id="449393"/>
    <lineage>
        <taxon>unclassified sequences</taxon>
        <taxon>metagenomes</taxon>
        <taxon>ecological metagenomes</taxon>
    </lineage>
</organism>
<sequence length="195" mass="20919">MTGLDPRSPLVLDTRALNLPRRPGSMVTVTRTVPSPVDMGVALARVIPGSPVELELRLESVMEGVLVSGSADVHVDAECARCLDPTSWDEVIEFNELFVYPATDARGAVVEEPGDEDEDPLPKLQDDMIDLEATLRDAVVLGFPLAPVCHSDCAGLCSVCGINLDDNPGHLHEQLDPRWAALAALADPESTENQT</sequence>
<dbReference type="Pfam" id="PF02620">
    <property type="entry name" value="YceD"/>
    <property type="match status" value="1"/>
</dbReference>
<dbReference type="EMBL" id="CAFABK010000119">
    <property type="protein sequence ID" value="CAB4835093.1"/>
    <property type="molecule type" value="Genomic_DNA"/>
</dbReference>
<evidence type="ECO:0000313" key="1">
    <source>
        <dbReference type="EMBL" id="CAB4835093.1"/>
    </source>
</evidence>
<dbReference type="InterPro" id="IPR003772">
    <property type="entry name" value="YceD"/>
</dbReference>
<dbReference type="PANTHER" id="PTHR34374">
    <property type="entry name" value="LARGE RIBOSOMAL RNA SUBUNIT ACCUMULATION PROTEIN YCED HOMOLOG 1, CHLOROPLASTIC"/>
    <property type="match status" value="1"/>
</dbReference>
<accession>A0A6J7AQW9</accession>
<dbReference type="PANTHER" id="PTHR34374:SF1">
    <property type="entry name" value="LARGE RIBOSOMAL RNA SUBUNIT ACCUMULATION PROTEIN YCED HOMOLOG 1, CHLOROPLASTIC"/>
    <property type="match status" value="1"/>
</dbReference>
<dbReference type="AlphaFoldDB" id="A0A6J7AQW9"/>
<reference evidence="1" key="1">
    <citation type="submission" date="2020-05" db="EMBL/GenBank/DDBJ databases">
        <authorList>
            <person name="Chiriac C."/>
            <person name="Salcher M."/>
            <person name="Ghai R."/>
            <person name="Kavagutti S V."/>
        </authorList>
    </citation>
    <scope>NUCLEOTIDE SEQUENCE</scope>
</reference>
<name>A0A6J7AQW9_9ZZZZ</name>
<gene>
    <name evidence="1" type="ORF">UFOPK3204_01674</name>
</gene>
<proteinExistence type="predicted"/>
<protein>
    <submittedName>
        <fullName evidence="1">Unannotated protein</fullName>
    </submittedName>
</protein>